<dbReference type="GO" id="GO:0006865">
    <property type="term" value="P:amino acid transport"/>
    <property type="evidence" value="ECO:0007669"/>
    <property type="project" value="UniProtKB-KW"/>
</dbReference>
<evidence type="ECO:0000256" key="3">
    <source>
        <dbReference type="ARBA" id="ARBA00022729"/>
    </source>
</evidence>
<dbReference type="InterPro" id="IPR000709">
    <property type="entry name" value="Leu_Ile_Val-bd"/>
</dbReference>
<evidence type="ECO:0000259" key="5">
    <source>
        <dbReference type="Pfam" id="PF13458"/>
    </source>
</evidence>
<keyword evidence="4" id="KW-0029">Amino-acid transport</keyword>
<evidence type="ECO:0000256" key="2">
    <source>
        <dbReference type="ARBA" id="ARBA00022448"/>
    </source>
</evidence>
<dbReference type="InterPro" id="IPR028082">
    <property type="entry name" value="Peripla_BP_I"/>
</dbReference>
<name>A0A6A7KAZ8_9FIRM</name>
<protein>
    <submittedName>
        <fullName evidence="6">ABC transporter substrate-binding protein</fullName>
    </submittedName>
</protein>
<dbReference type="Proteomes" id="UP000440004">
    <property type="component" value="Unassembled WGS sequence"/>
</dbReference>
<dbReference type="PRINTS" id="PR00337">
    <property type="entry name" value="LEUILEVALBP"/>
</dbReference>
<evidence type="ECO:0000313" key="6">
    <source>
        <dbReference type="EMBL" id="MPW26698.1"/>
    </source>
</evidence>
<dbReference type="AlphaFoldDB" id="A0A6A7KAZ8"/>
<feature type="domain" description="Leucine-binding protein" evidence="5">
    <location>
        <begin position="27"/>
        <end position="363"/>
    </location>
</feature>
<evidence type="ECO:0000256" key="1">
    <source>
        <dbReference type="ARBA" id="ARBA00010062"/>
    </source>
</evidence>
<dbReference type="PANTHER" id="PTHR30483">
    <property type="entry name" value="LEUCINE-SPECIFIC-BINDING PROTEIN"/>
    <property type="match status" value="1"/>
</dbReference>
<gene>
    <name evidence="6" type="ORF">GC105_12950</name>
</gene>
<organism evidence="6 7">
    <name type="scientific">Alkalibaculum sporogenes</name>
    <dbReference type="NCBI Taxonomy" id="2655001"/>
    <lineage>
        <taxon>Bacteria</taxon>
        <taxon>Bacillati</taxon>
        <taxon>Bacillota</taxon>
        <taxon>Clostridia</taxon>
        <taxon>Eubacteriales</taxon>
        <taxon>Eubacteriaceae</taxon>
        <taxon>Alkalibaculum</taxon>
    </lineage>
</organism>
<dbReference type="PANTHER" id="PTHR30483:SF6">
    <property type="entry name" value="PERIPLASMIC BINDING PROTEIN OF ABC TRANSPORTER FOR NATURAL AMINO ACIDS"/>
    <property type="match status" value="1"/>
</dbReference>
<dbReference type="Pfam" id="PF13458">
    <property type="entry name" value="Peripla_BP_6"/>
    <property type="match status" value="1"/>
</dbReference>
<dbReference type="SUPFAM" id="SSF53822">
    <property type="entry name" value="Periplasmic binding protein-like I"/>
    <property type="match status" value="1"/>
</dbReference>
<reference evidence="6 7" key="1">
    <citation type="submission" date="2019-10" db="EMBL/GenBank/DDBJ databases">
        <title>Alkalibaculum tamaniensis sp.nov., a new alkaliphilic acetogen, isolated on methoxylated aromatics from a mud volcano.</title>
        <authorList>
            <person name="Khomyakova M.A."/>
            <person name="Merkel A.Y."/>
            <person name="Bonch-Osmolovskaya E.A."/>
            <person name="Slobodkin A.I."/>
        </authorList>
    </citation>
    <scope>NUCLEOTIDE SEQUENCE [LARGE SCALE GENOMIC DNA]</scope>
    <source>
        <strain evidence="6 7">M08DMB</strain>
    </source>
</reference>
<comment type="caution">
    <text evidence="6">The sequence shown here is derived from an EMBL/GenBank/DDBJ whole genome shotgun (WGS) entry which is preliminary data.</text>
</comment>
<keyword evidence="7" id="KW-1185">Reference proteome</keyword>
<accession>A0A6A7KAZ8</accession>
<evidence type="ECO:0000256" key="4">
    <source>
        <dbReference type="ARBA" id="ARBA00022970"/>
    </source>
</evidence>
<keyword evidence="2" id="KW-0813">Transport</keyword>
<dbReference type="Gene3D" id="3.40.50.2300">
    <property type="match status" value="2"/>
</dbReference>
<evidence type="ECO:0000313" key="7">
    <source>
        <dbReference type="Proteomes" id="UP000440004"/>
    </source>
</evidence>
<comment type="similarity">
    <text evidence="1">Belongs to the leucine-binding protein family.</text>
</comment>
<dbReference type="InterPro" id="IPR028081">
    <property type="entry name" value="Leu-bd"/>
</dbReference>
<keyword evidence="3" id="KW-0732">Signal</keyword>
<dbReference type="EMBL" id="WHNX01000024">
    <property type="protein sequence ID" value="MPW26698.1"/>
    <property type="molecule type" value="Genomic_DNA"/>
</dbReference>
<dbReference type="InterPro" id="IPR051010">
    <property type="entry name" value="BCAA_transport"/>
</dbReference>
<sequence>MLVASILMFAGCSNGEKETSGDDSEVIKIGTFGPLTGPVAAYGSVMVNSAKLAIDEINENGGIDGKQIQLIDYDTKADASEAVNIYNKLRDQDEVVAIIGGTISGETLAVKELAIADGMPMLTPTATHLDVTLDAPSIFRACYTDPYQGAAIAKYSIENLDGKSAAILYNTDDSYSVGLAETYKESFEEAGLEITNFEGYTANEVDYSAILSNVKDKNPDIIFLPDYYDTVGKIATAIRNMGLEQIVVGVDGWDSVEINYAEQVEGYYFVNHFAKTDKADIVQNFISAYKTKYNTDPNALGALGYDAAYVLVEAIKAAGSTDSEAIVAALSKIEYSGVTGTIRFDDQGDVTQKDIAIIKIVDGDHELLEKIVVE</sequence>
<dbReference type="CDD" id="cd06347">
    <property type="entry name" value="PBP1_ABC_LivK_ligand_binding-like"/>
    <property type="match status" value="1"/>
</dbReference>
<proteinExistence type="inferred from homology"/>